<evidence type="ECO:0000313" key="2">
    <source>
        <dbReference type="Proteomes" id="UP000237105"/>
    </source>
</evidence>
<protein>
    <submittedName>
        <fullName evidence="1">Uncharacterized protein</fullName>
    </submittedName>
</protein>
<evidence type="ECO:0000313" key="1">
    <source>
        <dbReference type="EMBL" id="PON44155.1"/>
    </source>
</evidence>
<dbReference type="AlphaFoldDB" id="A0A2P5B5U2"/>
<keyword evidence="2" id="KW-1185">Reference proteome</keyword>
<accession>A0A2P5B5U2</accession>
<sequence length="104" mass="11848">LLSRGFFSINAPRNAFSSFSTTTASFLLSARSLIISLLGFGHPFIVDEIESHDTENIIVNLNVDGLWFTFGLIEWWYVKILEYTSKEETIKKRGFPISMTLIIL</sequence>
<dbReference type="EMBL" id="JXTB01000356">
    <property type="protein sequence ID" value="PON44155.1"/>
    <property type="molecule type" value="Genomic_DNA"/>
</dbReference>
<dbReference type="Proteomes" id="UP000237105">
    <property type="component" value="Unassembled WGS sequence"/>
</dbReference>
<comment type="caution">
    <text evidence="1">The sequence shown here is derived from an EMBL/GenBank/DDBJ whole genome shotgun (WGS) entry which is preliminary data.</text>
</comment>
<name>A0A2P5B5U2_PARAD</name>
<gene>
    <name evidence="1" type="ORF">PanWU01x14_268990</name>
</gene>
<organism evidence="1 2">
    <name type="scientific">Parasponia andersonii</name>
    <name type="common">Sponia andersonii</name>
    <dbReference type="NCBI Taxonomy" id="3476"/>
    <lineage>
        <taxon>Eukaryota</taxon>
        <taxon>Viridiplantae</taxon>
        <taxon>Streptophyta</taxon>
        <taxon>Embryophyta</taxon>
        <taxon>Tracheophyta</taxon>
        <taxon>Spermatophyta</taxon>
        <taxon>Magnoliopsida</taxon>
        <taxon>eudicotyledons</taxon>
        <taxon>Gunneridae</taxon>
        <taxon>Pentapetalae</taxon>
        <taxon>rosids</taxon>
        <taxon>fabids</taxon>
        <taxon>Rosales</taxon>
        <taxon>Cannabaceae</taxon>
        <taxon>Parasponia</taxon>
    </lineage>
</organism>
<reference evidence="2" key="1">
    <citation type="submission" date="2016-06" db="EMBL/GenBank/DDBJ databases">
        <title>Parallel loss of symbiosis genes in relatives of nitrogen-fixing non-legume Parasponia.</title>
        <authorList>
            <person name="Van Velzen R."/>
            <person name="Holmer R."/>
            <person name="Bu F."/>
            <person name="Rutten L."/>
            <person name="Van Zeijl A."/>
            <person name="Liu W."/>
            <person name="Santuari L."/>
            <person name="Cao Q."/>
            <person name="Sharma T."/>
            <person name="Shen D."/>
            <person name="Roswanjaya Y."/>
            <person name="Wardhani T."/>
            <person name="Kalhor M.S."/>
            <person name="Jansen J."/>
            <person name="Van den Hoogen J."/>
            <person name="Gungor B."/>
            <person name="Hartog M."/>
            <person name="Hontelez J."/>
            <person name="Verver J."/>
            <person name="Yang W.-C."/>
            <person name="Schijlen E."/>
            <person name="Repin R."/>
            <person name="Schilthuizen M."/>
            <person name="Schranz E."/>
            <person name="Heidstra R."/>
            <person name="Miyata K."/>
            <person name="Fedorova E."/>
            <person name="Kohlen W."/>
            <person name="Bisseling T."/>
            <person name="Smit S."/>
            <person name="Geurts R."/>
        </authorList>
    </citation>
    <scope>NUCLEOTIDE SEQUENCE [LARGE SCALE GENOMIC DNA]</scope>
    <source>
        <strain evidence="2">cv. WU1-14</strain>
    </source>
</reference>
<feature type="non-terminal residue" evidence="1">
    <location>
        <position position="1"/>
    </location>
</feature>
<proteinExistence type="predicted"/>